<dbReference type="AlphaFoldDB" id="A0A1S6GKQ8"/>
<proteinExistence type="predicted"/>
<gene>
    <name evidence="1" type="ORF">pCBMA213_2_00095</name>
</gene>
<name>A0A1S6GKQ8_9MYCO</name>
<keyword evidence="1" id="KW-0614">Plasmid</keyword>
<accession>A0A1S6GKQ8</accession>
<evidence type="ECO:0000313" key="1">
    <source>
        <dbReference type="EMBL" id="AQS22459.1"/>
    </source>
</evidence>
<protein>
    <submittedName>
        <fullName evidence="1">Uncharacterized protein</fullName>
    </submittedName>
</protein>
<geneLocation type="plasmid" evidence="1">
    <name>pCBMA213_2</name>
</geneLocation>
<sequence length="181" mass="20199">MRICAIWCGSVRYMAAPAQGLDRLIYYMDQRIAQLNLSKDEIARRGGPSRDTLAKVRGRANGRTPMVSTLLRLDQSLGWQPGSSAVVMQGGEPLTVTATARATRKANREVDPVTGREVVHRITAQLHDEIVRLEGDRDTLDLRIARLRQVHDHLVAEFTIDPKLLEAYTTVTPRTSRRATG</sequence>
<organism evidence="1">
    <name type="scientific">Mycolicibacterium sp. CBMA 213</name>
    <dbReference type="NCBI Taxonomy" id="1968788"/>
    <lineage>
        <taxon>Bacteria</taxon>
        <taxon>Bacillati</taxon>
        <taxon>Actinomycetota</taxon>
        <taxon>Actinomycetes</taxon>
        <taxon>Mycobacteriales</taxon>
        <taxon>Mycobacteriaceae</taxon>
        <taxon>Mycolicibacterium</taxon>
    </lineage>
</organism>
<dbReference type="EMBL" id="KY349138">
    <property type="protein sequence ID" value="AQS22459.1"/>
    <property type="molecule type" value="Genomic_DNA"/>
</dbReference>
<reference evidence="1" key="1">
    <citation type="submission" date="2016-12" db="EMBL/GenBank/DDBJ databases">
        <title>Complete plasmid sequence carrying type IV-like and type VII secretion systems from an atypical mycobacteria strain.</title>
        <authorList>
            <person name="Morgado S."/>
            <person name="Marin M."/>
            <person name="Fonseca E."/>
            <person name="Freitas F."/>
            <person name="Vicente A.C."/>
        </authorList>
    </citation>
    <scope>NUCLEOTIDE SEQUENCE</scope>
    <source>
        <strain evidence="1">CBMA 213</strain>
        <plasmid evidence="1">pCBMA213_2</plasmid>
    </source>
</reference>